<feature type="transmembrane region" description="Helical" evidence="2">
    <location>
        <begin position="285"/>
        <end position="308"/>
    </location>
</feature>
<name>A0AAD2HYN4_9AGAR</name>
<dbReference type="InterPro" id="IPR045339">
    <property type="entry name" value="DUF6534"/>
</dbReference>
<evidence type="ECO:0000256" key="1">
    <source>
        <dbReference type="SAM" id="MobiDB-lite"/>
    </source>
</evidence>
<dbReference type="AlphaFoldDB" id="A0AAD2HYN4"/>
<feature type="transmembrane region" description="Helical" evidence="2">
    <location>
        <begin position="216"/>
        <end position="238"/>
    </location>
</feature>
<protein>
    <recommendedName>
        <fullName evidence="3">DUF6534 domain-containing protein</fullName>
    </recommendedName>
</protein>
<evidence type="ECO:0000256" key="2">
    <source>
        <dbReference type="SAM" id="Phobius"/>
    </source>
</evidence>
<gene>
    <name evidence="4" type="ORF">MYCIT1_LOCUS38035</name>
</gene>
<dbReference type="Pfam" id="PF20152">
    <property type="entry name" value="DUF6534"/>
    <property type="match status" value="1"/>
</dbReference>
<feature type="region of interest" description="Disordered" evidence="1">
    <location>
        <begin position="449"/>
        <end position="491"/>
    </location>
</feature>
<feature type="region of interest" description="Disordered" evidence="1">
    <location>
        <begin position="89"/>
        <end position="131"/>
    </location>
</feature>
<proteinExistence type="predicted"/>
<dbReference type="PANTHER" id="PTHR40465">
    <property type="entry name" value="CHROMOSOME 1, WHOLE GENOME SHOTGUN SEQUENCE"/>
    <property type="match status" value="1"/>
</dbReference>
<comment type="caution">
    <text evidence="4">The sequence shown here is derived from an EMBL/GenBank/DDBJ whole genome shotgun (WGS) entry which is preliminary data.</text>
</comment>
<feature type="transmembrane region" description="Helical" evidence="2">
    <location>
        <begin position="176"/>
        <end position="196"/>
    </location>
</feature>
<sequence>MVHRLTVFAMPCPAPWITAVIISRLSKRPPRMSPSSANFDLGRNWDDLHRVDRRITDIAHAYCMMEGILGWRYPSLRIVKPAPLSPSPSAPAAHVIARRKSPSPSPSRSERRRPSPHHIAIRPSAHRDPAEHTHVWGSHRTGILFPAPAFVQRTEGSQTYIYYHQYKSDRRWFKILVAYLLFMETANWVCDVGIVYEPLILRYGTPGALITSPLMLIPDGAMTVLISTPIQIFMAWRIHVVTHHWLVPSLIVATALGSLAGGLGLTVVVAGHRDFASFASFKPEVITWLGCSAACDVFLTASLVLSLWNRRGGIASASDANYINRIIRLTVQTGFMTATAALLDCIIYIALPGTTYNFIIDFPLSKIYSNTLISTLNARPWRQEGLKADEPNALFEQTPDGHSHSSSFALASRDRRSAHVIVSRSTQAFSDALPLDSVSRSKYAMTPDADSGYALDDASSQTKSQPRFQPDAPTRVHYPPRRDEHSGWAEP</sequence>
<evidence type="ECO:0000313" key="5">
    <source>
        <dbReference type="Proteomes" id="UP001295794"/>
    </source>
</evidence>
<accession>A0AAD2HYN4</accession>
<feature type="compositionally biased region" description="Polar residues" evidence="1">
    <location>
        <begin position="458"/>
        <end position="467"/>
    </location>
</feature>
<evidence type="ECO:0000313" key="4">
    <source>
        <dbReference type="EMBL" id="CAK5284654.1"/>
    </source>
</evidence>
<feature type="domain" description="DUF6534" evidence="3">
    <location>
        <begin position="292"/>
        <end position="379"/>
    </location>
</feature>
<feature type="compositionally biased region" description="Basic and acidic residues" evidence="1">
    <location>
        <begin position="480"/>
        <end position="491"/>
    </location>
</feature>
<keyword evidence="2" id="KW-0472">Membrane</keyword>
<keyword evidence="5" id="KW-1185">Reference proteome</keyword>
<keyword evidence="2" id="KW-1133">Transmembrane helix</keyword>
<evidence type="ECO:0000259" key="3">
    <source>
        <dbReference type="Pfam" id="PF20152"/>
    </source>
</evidence>
<reference evidence="4" key="1">
    <citation type="submission" date="2023-11" db="EMBL/GenBank/DDBJ databases">
        <authorList>
            <person name="De Vega J J."/>
            <person name="De Vega J J."/>
        </authorList>
    </citation>
    <scope>NUCLEOTIDE SEQUENCE</scope>
</reference>
<feature type="transmembrane region" description="Helical" evidence="2">
    <location>
        <begin position="245"/>
        <end position="265"/>
    </location>
</feature>
<dbReference type="PANTHER" id="PTHR40465:SF1">
    <property type="entry name" value="DUF6534 DOMAIN-CONTAINING PROTEIN"/>
    <property type="match status" value="1"/>
</dbReference>
<dbReference type="Proteomes" id="UP001295794">
    <property type="component" value="Unassembled WGS sequence"/>
</dbReference>
<organism evidence="4 5">
    <name type="scientific">Mycena citricolor</name>
    <dbReference type="NCBI Taxonomy" id="2018698"/>
    <lineage>
        <taxon>Eukaryota</taxon>
        <taxon>Fungi</taxon>
        <taxon>Dikarya</taxon>
        <taxon>Basidiomycota</taxon>
        <taxon>Agaricomycotina</taxon>
        <taxon>Agaricomycetes</taxon>
        <taxon>Agaricomycetidae</taxon>
        <taxon>Agaricales</taxon>
        <taxon>Marasmiineae</taxon>
        <taxon>Mycenaceae</taxon>
        <taxon>Mycena</taxon>
    </lineage>
</organism>
<keyword evidence="2" id="KW-0812">Transmembrane</keyword>
<feature type="transmembrane region" description="Helical" evidence="2">
    <location>
        <begin position="329"/>
        <end position="351"/>
    </location>
</feature>
<dbReference type="EMBL" id="CAVNYO010000480">
    <property type="protein sequence ID" value="CAK5284654.1"/>
    <property type="molecule type" value="Genomic_DNA"/>
</dbReference>